<evidence type="ECO:0000256" key="1">
    <source>
        <dbReference type="SAM" id="Phobius"/>
    </source>
</evidence>
<evidence type="ECO:0000313" key="3">
    <source>
        <dbReference type="Proteomes" id="UP000433652"/>
    </source>
</evidence>
<feature type="transmembrane region" description="Helical" evidence="1">
    <location>
        <begin position="305"/>
        <end position="326"/>
    </location>
</feature>
<evidence type="ECO:0000313" key="2">
    <source>
        <dbReference type="EMBL" id="MXO61349.1"/>
    </source>
</evidence>
<reference evidence="2 3" key="1">
    <citation type="submission" date="2019-12" db="EMBL/GenBank/DDBJ databases">
        <title>Genomic-based taxomic classification of the family Erythrobacteraceae.</title>
        <authorList>
            <person name="Xu L."/>
        </authorList>
    </citation>
    <scope>NUCLEOTIDE SEQUENCE [LARGE SCALE GENOMIC DNA]</scope>
    <source>
        <strain evidence="2 3">MCCC 1K01500</strain>
    </source>
</reference>
<keyword evidence="1" id="KW-0472">Membrane</keyword>
<comment type="caution">
    <text evidence="2">The sequence shown here is derived from an EMBL/GenBank/DDBJ whole genome shotgun (WGS) entry which is preliminary data.</text>
</comment>
<keyword evidence="1" id="KW-1133">Transmembrane helix</keyword>
<feature type="transmembrane region" description="Helical" evidence="1">
    <location>
        <begin position="222"/>
        <end position="240"/>
    </location>
</feature>
<keyword evidence="3" id="KW-1185">Reference proteome</keyword>
<proteinExistence type="predicted"/>
<gene>
    <name evidence="2" type="ORF">GRI89_17540</name>
</gene>
<feature type="transmembrane region" description="Helical" evidence="1">
    <location>
        <begin position="28"/>
        <end position="48"/>
    </location>
</feature>
<dbReference type="Proteomes" id="UP000433652">
    <property type="component" value="Unassembled WGS sequence"/>
</dbReference>
<feature type="transmembrane region" description="Helical" evidence="1">
    <location>
        <begin position="161"/>
        <end position="184"/>
    </location>
</feature>
<feature type="transmembrane region" description="Helical" evidence="1">
    <location>
        <begin position="413"/>
        <end position="433"/>
    </location>
</feature>
<feature type="transmembrane region" description="Helical" evidence="1">
    <location>
        <begin position="338"/>
        <end position="361"/>
    </location>
</feature>
<feature type="transmembrane region" description="Helical" evidence="1">
    <location>
        <begin position="191"/>
        <end position="210"/>
    </location>
</feature>
<keyword evidence="1" id="KW-0812">Transmembrane</keyword>
<feature type="transmembrane region" description="Helical" evidence="1">
    <location>
        <begin position="249"/>
        <end position="266"/>
    </location>
</feature>
<accession>A0A6I4T185</accession>
<dbReference type="AlphaFoldDB" id="A0A6I4T185"/>
<sequence length="604" mass="66052">MTKEAGSQFLPGRLPAVSDRWNRWLRPVWFLALTFAILWTIAGSAFAFRDAFYYDVPFARAGLTTRLEQDGTVSVQSMTDAEGLSAEVAPQSYIIAIDGQPIAHETRFWTLSERLRRPVGMPVSLSVESPDGVRQDLVIPTSDSYRASLDKASPVSRGTRFAVRLTTSLLTCLTLIASGVLLYMRRPRDPVALLFSFSFLLYAGVIDPPLQLWVASGLGRPLEAISAVAWTMLILGIATFPDGRFVPKFMRWLLIVVPLLAIPQAIREVPELLSAVIGYVLPGVLLLSQIYRYRQYKGGLERQQIKWAAYGFATGLAFLATVYITFPLLSPVDPNYPFYGMGLVLLFNFGYIAIAAGLLVSLIRFRLWEADRVISRSAIAAAITLAVGVLWALGMDMVKTLVEEAFGDDSELLGTAAGALLAAGIFAPTQALAQKWATRRLDRELNQARKLVDRLAVWRTSEAPEEIGQRALSSIASATHCGSAAILVDTPRGQVVLASRDIADPDALAAAGQHPETDGSFPIALPLEDEDGPVGWLLAGPRSDQNRYNSQEIESFALVTEPLAEALRTSRKRAHEKESMQALLGTVEERLARLEEGPARPSPA</sequence>
<dbReference type="EMBL" id="WTYM01000063">
    <property type="protein sequence ID" value="MXO61349.1"/>
    <property type="molecule type" value="Genomic_DNA"/>
</dbReference>
<dbReference type="OrthoDB" id="7573195at2"/>
<dbReference type="RefSeq" id="WP_159798354.1">
    <property type="nucleotide sequence ID" value="NZ_WTYM01000063.1"/>
</dbReference>
<organism evidence="2 3">
    <name type="scientific">Croceibacterium salegens</name>
    <dbReference type="NCBI Taxonomy" id="1737568"/>
    <lineage>
        <taxon>Bacteria</taxon>
        <taxon>Pseudomonadati</taxon>
        <taxon>Pseudomonadota</taxon>
        <taxon>Alphaproteobacteria</taxon>
        <taxon>Sphingomonadales</taxon>
        <taxon>Erythrobacteraceae</taxon>
        <taxon>Croceibacterium</taxon>
    </lineage>
</organism>
<evidence type="ECO:0008006" key="4">
    <source>
        <dbReference type="Google" id="ProtNLM"/>
    </source>
</evidence>
<name>A0A6I4T185_9SPHN</name>
<feature type="transmembrane region" description="Helical" evidence="1">
    <location>
        <begin position="272"/>
        <end position="293"/>
    </location>
</feature>
<feature type="transmembrane region" description="Helical" evidence="1">
    <location>
        <begin position="373"/>
        <end position="393"/>
    </location>
</feature>
<protein>
    <recommendedName>
        <fullName evidence="4">GAF domain-containing protein</fullName>
    </recommendedName>
</protein>